<accession>A0A6N2TPL7</accession>
<evidence type="ECO:0000259" key="6">
    <source>
        <dbReference type="PROSITE" id="PS51352"/>
    </source>
</evidence>
<dbReference type="Gene3D" id="3.40.30.10">
    <property type="entry name" value="Glutaredoxin"/>
    <property type="match status" value="1"/>
</dbReference>
<sequence>MHYDFETLVNRTGTGSSKWEGMKKHNPNIERDIVPLSVADMELKNAPEIIEGLQDYLGDAILGYTTETEGYLASVTSWMERRHNWKVDPQWIVTAPGVVPALGYAVQAFTKPGDGVIINRPVYYPFSMVVGMTGRKVVNNPLIHDEEKRSYTFDLEDLRQKAADPANTLMILCSPHNPVGRVWTREELTEVGRICQENNVILVVDEIHQDFVMPGHKHTVLASICPEFAQNTITCTAPSKTFNLAGMQTSNIIIPNAELREKFASARLANAVMSLNILGYKACEIAYNKCENWLDQLLSLIHLNAKTVEAFVEKKLPQLKVYPLEGTYLLWVDCRGLGMYGKDLENFMKDEAKLFLDEGILFGEEGDGFERINLACPTKVLVEALERLKAAVDALNARGGFQSKKRKAGDKMPDFVVDTPFRSGVSLRKLTGGRPTAILFLRYYGCTLCQYDIHQLKVQYEKIASQGAKALVVLQSDPAGMAQQLQPGDLPFEIVCDPQQKLYGELDIRPAKDKMELAGGDALDKIAKVKEEGFQHGAYEGEELQLPACFVVDGNLTITYAHYGKNAADIPTVEELAQLVKE</sequence>
<evidence type="ECO:0000256" key="3">
    <source>
        <dbReference type="ARBA" id="ARBA00022898"/>
    </source>
</evidence>
<dbReference type="AlphaFoldDB" id="A0A6N2TPL7"/>
<dbReference type="InterPro" id="IPR013766">
    <property type="entry name" value="Thioredoxin_domain"/>
</dbReference>
<dbReference type="InterPro" id="IPR015421">
    <property type="entry name" value="PyrdxlP-dep_Trfase_major"/>
</dbReference>
<dbReference type="PROSITE" id="PS51352">
    <property type="entry name" value="THIOREDOXIN_2"/>
    <property type="match status" value="1"/>
</dbReference>
<keyword evidence="3" id="KW-0663">Pyridoxal phosphate</keyword>
<dbReference type="InterPro" id="IPR015422">
    <property type="entry name" value="PyrdxlP-dep_Trfase_small"/>
</dbReference>
<dbReference type="CDD" id="cd02970">
    <property type="entry name" value="PRX_like2"/>
    <property type="match status" value="1"/>
</dbReference>
<dbReference type="PANTHER" id="PTHR43525">
    <property type="entry name" value="PROTEIN MALY"/>
    <property type="match status" value="1"/>
</dbReference>
<feature type="domain" description="Thioredoxin" evidence="6">
    <location>
        <begin position="406"/>
        <end position="582"/>
    </location>
</feature>
<keyword evidence="4 7" id="KW-0456">Lyase</keyword>
<proteinExistence type="inferred from homology"/>
<gene>
    <name evidence="7" type="primary">patB_2</name>
    <name evidence="7" type="ORF">AULFYP135_01453</name>
</gene>
<organism evidence="7">
    <name type="scientific">uncultured Anaerotruncus sp</name>
    <dbReference type="NCBI Taxonomy" id="905011"/>
    <lineage>
        <taxon>Bacteria</taxon>
        <taxon>Bacillati</taxon>
        <taxon>Bacillota</taxon>
        <taxon>Clostridia</taxon>
        <taxon>Eubacteriales</taxon>
        <taxon>Oscillospiraceae</taxon>
        <taxon>Anaerotruncus</taxon>
        <taxon>environmental samples</taxon>
    </lineage>
</organism>
<dbReference type="GO" id="GO:0016491">
    <property type="term" value="F:oxidoreductase activity"/>
    <property type="evidence" value="ECO:0007669"/>
    <property type="project" value="InterPro"/>
</dbReference>
<dbReference type="InterPro" id="IPR027619">
    <property type="entry name" value="C-S_lyase_PatB-like"/>
</dbReference>
<evidence type="ECO:0000256" key="1">
    <source>
        <dbReference type="ARBA" id="ARBA00001933"/>
    </source>
</evidence>
<comment type="cofactor">
    <cofactor evidence="1">
        <name>pyridoxal 5'-phosphate</name>
        <dbReference type="ChEBI" id="CHEBI:597326"/>
    </cofactor>
</comment>
<dbReference type="Pfam" id="PF00578">
    <property type="entry name" value="AhpC-TSA"/>
    <property type="match status" value="1"/>
</dbReference>
<dbReference type="SUPFAM" id="SSF53383">
    <property type="entry name" value="PLP-dependent transferases"/>
    <property type="match status" value="1"/>
</dbReference>
<protein>
    <recommendedName>
        <fullName evidence="2">cysteine-S-conjugate beta-lyase</fullName>
        <ecNumber evidence="2">4.4.1.13</ecNumber>
    </recommendedName>
</protein>
<dbReference type="InterPro" id="IPR015424">
    <property type="entry name" value="PyrdxlP-dep_Trfase"/>
</dbReference>
<dbReference type="GO" id="GO:0047804">
    <property type="term" value="F:cysteine-S-conjugate beta-lyase activity"/>
    <property type="evidence" value="ECO:0007669"/>
    <property type="project" value="UniProtKB-EC"/>
</dbReference>
<dbReference type="InterPro" id="IPR051798">
    <property type="entry name" value="Class-II_PLP-Dep_Aminotrans"/>
</dbReference>
<reference evidence="7" key="1">
    <citation type="submission" date="2019-11" db="EMBL/GenBank/DDBJ databases">
        <authorList>
            <person name="Feng L."/>
        </authorList>
    </citation>
    <scope>NUCLEOTIDE SEQUENCE</scope>
    <source>
        <strain evidence="7">AundefinedLFYP135</strain>
    </source>
</reference>
<dbReference type="InterPro" id="IPR000866">
    <property type="entry name" value="AhpC/TSA"/>
</dbReference>
<evidence type="ECO:0000313" key="7">
    <source>
        <dbReference type="EMBL" id="VYT05416.1"/>
    </source>
</evidence>
<dbReference type="InterPro" id="IPR036249">
    <property type="entry name" value="Thioredoxin-like_sf"/>
</dbReference>
<dbReference type="SUPFAM" id="SSF52833">
    <property type="entry name" value="Thioredoxin-like"/>
    <property type="match status" value="1"/>
</dbReference>
<evidence type="ECO:0000256" key="2">
    <source>
        <dbReference type="ARBA" id="ARBA00012224"/>
    </source>
</evidence>
<dbReference type="CDD" id="cd00609">
    <property type="entry name" value="AAT_like"/>
    <property type="match status" value="1"/>
</dbReference>
<dbReference type="Gene3D" id="3.40.640.10">
    <property type="entry name" value="Type I PLP-dependent aspartate aminotransferase-like (Major domain)"/>
    <property type="match status" value="1"/>
</dbReference>
<dbReference type="Gene3D" id="3.90.1150.10">
    <property type="entry name" value="Aspartate Aminotransferase, domain 1"/>
    <property type="match status" value="1"/>
</dbReference>
<dbReference type="Pfam" id="PF00155">
    <property type="entry name" value="Aminotran_1_2"/>
    <property type="match status" value="1"/>
</dbReference>
<evidence type="ECO:0000256" key="4">
    <source>
        <dbReference type="ARBA" id="ARBA00023239"/>
    </source>
</evidence>
<comment type="similarity">
    <text evidence="5">Belongs to the class-II pyridoxal-phosphate-dependent aminotransferase family. MalY/PatB cystathionine beta-lyase subfamily.</text>
</comment>
<dbReference type="GO" id="GO:0016209">
    <property type="term" value="F:antioxidant activity"/>
    <property type="evidence" value="ECO:0007669"/>
    <property type="project" value="InterPro"/>
</dbReference>
<dbReference type="GO" id="GO:0030170">
    <property type="term" value="F:pyridoxal phosphate binding"/>
    <property type="evidence" value="ECO:0007669"/>
    <property type="project" value="InterPro"/>
</dbReference>
<dbReference type="EC" id="4.4.1.13" evidence="2"/>
<dbReference type="PANTHER" id="PTHR43525:SF1">
    <property type="entry name" value="PROTEIN MALY"/>
    <property type="match status" value="1"/>
</dbReference>
<name>A0A6N2TPL7_9FIRM</name>
<dbReference type="NCBIfam" id="TIGR04350">
    <property type="entry name" value="C_S_lyase_PatB"/>
    <property type="match status" value="1"/>
</dbReference>
<evidence type="ECO:0000256" key="5">
    <source>
        <dbReference type="ARBA" id="ARBA00037974"/>
    </source>
</evidence>
<dbReference type="EMBL" id="CACRSL010000003">
    <property type="protein sequence ID" value="VYT05416.1"/>
    <property type="molecule type" value="Genomic_DNA"/>
</dbReference>
<dbReference type="InterPro" id="IPR004839">
    <property type="entry name" value="Aminotransferase_I/II_large"/>
</dbReference>